<dbReference type="InterPro" id="IPR005467">
    <property type="entry name" value="His_kinase_dom"/>
</dbReference>
<dbReference type="Gene3D" id="6.10.340.10">
    <property type="match status" value="1"/>
</dbReference>
<evidence type="ECO:0000256" key="3">
    <source>
        <dbReference type="ARBA" id="ARBA00012438"/>
    </source>
</evidence>
<evidence type="ECO:0000256" key="6">
    <source>
        <dbReference type="ARBA" id="ARBA00022777"/>
    </source>
</evidence>
<dbReference type="PANTHER" id="PTHR45453:SF1">
    <property type="entry name" value="PHOSPHATE REGULON SENSOR PROTEIN PHOR"/>
    <property type="match status" value="1"/>
</dbReference>
<dbReference type="InterPro" id="IPR013767">
    <property type="entry name" value="PAS_fold"/>
</dbReference>
<reference evidence="13 14" key="1">
    <citation type="submission" date="2015-09" db="EMBL/GenBank/DDBJ databases">
        <authorList>
            <consortium name="Pathogen Informatics"/>
            <person name="Wu L."/>
            <person name="Ma J."/>
        </authorList>
    </citation>
    <scope>NUCLEOTIDE SEQUENCE [LARGE SCALE GENOMIC DNA]</scope>
    <source>
        <strain evidence="13 14">2789STDY5834858</strain>
    </source>
</reference>
<dbReference type="InterPro" id="IPR036097">
    <property type="entry name" value="HisK_dim/P_sf"/>
</dbReference>
<comment type="subcellular location">
    <subcellularLocation>
        <location evidence="2">Membrane</location>
    </subcellularLocation>
</comment>
<dbReference type="SUPFAM" id="SSF47384">
    <property type="entry name" value="Homodimeric domain of signal transducing histidine kinase"/>
    <property type="match status" value="1"/>
</dbReference>
<accession>A0ABP2AMT1</accession>
<dbReference type="InterPro" id="IPR003661">
    <property type="entry name" value="HisK_dim/P_dom"/>
</dbReference>
<keyword evidence="8 9" id="KW-0472">Membrane</keyword>
<dbReference type="Pfam" id="PF00989">
    <property type="entry name" value="PAS"/>
    <property type="match status" value="1"/>
</dbReference>
<dbReference type="GO" id="GO:0004673">
    <property type="term" value="F:protein histidine kinase activity"/>
    <property type="evidence" value="ECO:0007669"/>
    <property type="project" value="UniProtKB-EC"/>
</dbReference>
<dbReference type="PRINTS" id="PR00344">
    <property type="entry name" value="BCTRLSENSOR"/>
</dbReference>
<evidence type="ECO:0000259" key="10">
    <source>
        <dbReference type="PROSITE" id="PS50109"/>
    </source>
</evidence>
<dbReference type="NCBIfam" id="TIGR00229">
    <property type="entry name" value="sensory_box"/>
    <property type="match status" value="1"/>
</dbReference>
<dbReference type="Gene3D" id="3.30.450.20">
    <property type="entry name" value="PAS domain"/>
    <property type="match status" value="1"/>
</dbReference>
<evidence type="ECO:0000256" key="9">
    <source>
        <dbReference type="SAM" id="Phobius"/>
    </source>
</evidence>
<dbReference type="CDD" id="cd00082">
    <property type="entry name" value="HisKA"/>
    <property type="match status" value="1"/>
</dbReference>
<dbReference type="RefSeq" id="WP_055257219.1">
    <property type="nucleotide sequence ID" value="NZ_BCMV01000062.1"/>
</dbReference>
<dbReference type="Pfam" id="PF00512">
    <property type="entry name" value="HisKA"/>
    <property type="match status" value="1"/>
</dbReference>
<dbReference type="PROSITE" id="PS50885">
    <property type="entry name" value="HAMP"/>
    <property type="match status" value="1"/>
</dbReference>
<evidence type="ECO:0000256" key="7">
    <source>
        <dbReference type="ARBA" id="ARBA00023012"/>
    </source>
</evidence>
<dbReference type="Proteomes" id="UP000095488">
    <property type="component" value="Unassembled WGS sequence"/>
</dbReference>
<dbReference type="InterPro" id="IPR003660">
    <property type="entry name" value="HAMP_dom"/>
</dbReference>
<feature type="domain" description="PAS" evidence="11">
    <location>
        <begin position="231"/>
        <end position="267"/>
    </location>
</feature>
<dbReference type="SMART" id="SM00388">
    <property type="entry name" value="HisKA"/>
    <property type="match status" value="1"/>
</dbReference>
<dbReference type="InterPro" id="IPR004358">
    <property type="entry name" value="Sig_transdc_His_kin-like_C"/>
</dbReference>
<organism evidence="13 14">
    <name type="scientific">Sarcina ventriculi</name>
    <name type="common">Clostridium ventriculi</name>
    <dbReference type="NCBI Taxonomy" id="1267"/>
    <lineage>
        <taxon>Bacteria</taxon>
        <taxon>Bacillati</taxon>
        <taxon>Bacillota</taxon>
        <taxon>Clostridia</taxon>
        <taxon>Eubacteriales</taxon>
        <taxon>Clostridiaceae</taxon>
        <taxon>Sarcina</taxon>
    </lineage>
</organism>
<dbReference type="SMART" id="SM00304">
    <property type="entry name" value="HAMP"/>
    <property type="match status" value="1"/>
</dbReference>
<proteinExistence type="predicted"/>
<dbReference type="InterPro" id="IPR003594">
    <property type="entry name" value="HATPase_dom"/>
</dbReference>
<dbReference type="Pfam" id="PF02518">
    <property type="entry name" value="HATPase_c"/>
    <property type="match status" value="1"/>
</dbReference>
<dbReference type="InterPro" id="IPR000014">
    <property type="entry name" value="PAS"/>
</dbReference>
<dbReference type="PROSITE" id="PS00962">
    <property type="entry name" value="RIBOSOMAL_S2_1"/>
    <property type="match status" value="1"/>
</dbReference>
<dbReference type="Pfam" id="PF00672">
    <property type="entry name" value="HAMP"/>
    <property type="match status" value="1"/>
</dbReference>
<dbReference type="SUPFAM" id="SSF158472">
    <property type="entry name" value="HAMP domain-like"/>
    <property type="match status" value="1"/>
</dbReference>
<evidence type="ECO:0000256" key="5">
    <source>
        <dbReference type="ARBA" id="ARBA00022679"/>
    </source>
</evidence>
<evidence type="ECO:0000259" key="11">
    <source>
        <dbReference type="PROSITE" id="PS50112"/>
    </source>
</evidence>
<evidence type="ECO:0000313" key="14">
    <source>
        <dbReference type="Proteomes" id="UP000095488"/>
    </source>
</evidence>
<keyword evidence="7" id="KW-0902">Two-component regulatory system</keyword>
<dbReference type="SMART" id="SM00091">
    <property type="entry name" value="PAS"/>
    <property type="match status" value="1"/>
</dbReference>
<keyword evidence="9" id="KW-0812">Transmembrane</keyword>
<keyword evidence="6" id="KW-0418">Kinase</keyword>
<dbReference type="EMBL" id="CYZR01000001">
    <property type="protein sequence ID" value="CUN49545.1"/>
    <property type="molecule type" value="Genomic_DNA"/>
</dbReference>
<keyword evidence="4" id="KW-0597">Phosphoprotein</keyword>
<dbReference type="SUPFAM" id="SSF55785">
    <property type="entry name" value="PYP-like sensor domain (PAS domain)"/>
    <property type="match status" value="1"/>
</dbReference>
<gene>
    <name evidence="13" type="primary">phoR_1</name>
    <name evidence="13" type="ORF">ERS852473_00328</name>
</gene>
<keyword evidence="14" id="KW-1185">Reference proteome</keyword>
<feature type="transmembrane region" description="Helical" evidence="9">
    <location>
        <begin position="6"/>
        <end position="27"/>
    </location>
</feature>
<sequence>MRKKIVISISAIIILSLIIMTGLYFGISNYRYIQNSKSVLLEYDKILEVLIDNNISLNDELSFLKNSNVRVTYISANDTVLFDSYKDSNKDTHADAIEVEEAMKNGYGSSIRYSNEVNKEMVYYALKLSNGSVIRTSMPLDSAIIFKDINIGYYLIALLISILIAVLLSIRITKVILNPLKELENTTSKIANGELSKRVSIKTIDEFGMLGKSFNNMADRLEESISESLDKQNKLEAILKSMDSGVVAVDSELKVIMINPYAKKIFGVRGDIIGKKFSRYIMEDNILNVLKNSEDRVEVLIRYPEIRNLRIRTANIINGEDKIGTVAVVQDITDIKRLENMRSQFVANISHELKTPLTSIKGFAETLRYVDDDETRNKFLDIIDEESDRLARLIGDILILYDIEQNRDPVYEPFSTKDIIQNVELLVMREAKNKNISISVDAEDDIELIGDRDKFKQMLINLVYNAVKYTEPNGSVMVSSFKDKRDFVLTVKDTGIGISKEDLPRIFERFYRVDKARSRNSGGTGLGLAIVKHIAISFNGVIDVKSTLGKGTTFIIKIPISRDFT</sequence>
<dbReference type="SUPFAM" id="SSF55874">
    <property type="entry name" value="ATPase domain of HSP90 chaperone/DNA topoisomerase II/histidine kinase"/>
    <property type="match status" value="1"/>
</dbReference>
<dbReference type="CDD" id="cd00075">
    <property type="entry name" value="HATPase"/>
    <property type="match status" value="1"/>
</dbReference>
<dbReference type="SMART" id="SM00387">
    <property type="entry name" value="HATPase_c"/>
    <property type="match status" value="1"/>
</dbReference>
<comment type="caution">
    <text evidence="13">The sequence shown here is derived from an EMBL/GenBank/DDBJ whole genome shotgun (WGS) entry which is preliminary data.</text>
</comment>
<feature type="domain" description="Histidine kinase" evidence="10">
    <location>
        <begin position="348"/>
        <end position="562"/>
    </location>
</feature>
<dbReference type="Gene3D" id="1.10.287.130">
    <property type="match status" value="1"/>
</dbReference>
<feature type="transmembrane region" description="Helical" evidence="9">
    <location>
        <begin position="151"/>
        <end position="170"/>
    </location>
</feature>
<protein>
    <recommendedName>
        <fullName evidence="3">histidine kinase</fullName>
        <ecNumber evidence="3">2.7.13.3</ecNumber>
    </recommendedName>
</protein>
<evidence type="ECO:0000256" key="1">
    <source>
        <dbReference type="ARBA" id="ARBA00000085"/>
    </source>
</evidence>
<feature type="domain" description="HAMP" evidence="12">
    <location>
        <begin position="174"/>
        <end position="226"/>
    </location>
</feature>
<evidence type="ECO:0000313" key="13">
    <source>
        <dbReference type="EMBL" id="CUN49545.1"/>
    </source>
</evidence>
<evidence type="ECO:0000259" key="12">
    <source>
        <dbReference type="PROSITE" id="PS50885"/>
    </source>
</evidence>
<dbReference type="InterPro" id="IPR035965">
    <property type="entry name" value="PAS-like_dom_sf"/>
</dbReference>
<name>A0ABP2AMT1_SARVE</name>
<dbReference type="PROSITE" id="PS50109">
    <property type="entry name" value="HIS_KIN"/>
    <property type="match status" value="1"/>
</dbReference>
<dbReference type="EC" id="2.7.13.3" evidence="3"/>
<evidence type="ECO:0000256" key="4">
    <source>
        <dbReference type="ARBA" id="ARBA00022553"/>
    </source>
</evidence>
<keyword evidence="9" id="KW-1133">Transmembrane helix</keyword>
<keyword evidence="5 13" id="KW-0808">Transferase</keyword>
<evidence type="ECO:0000256" key="8">
    <source>
        <dbReference type="ARBA" id="ARBA00023136"/>
    </source>
</evidence>
<dbReference type="PROSITE" id="PS50112">
    <property type="entry name" value="PAS"/>
    <property type="match status" value="1"/>
</dbReference>
<dbReference type="CDD" id="cd06225">
    <property type="entry name" value="HAMP"/>
    <property type="match status" value="1"/>
</dbReference>
<dbReference type="InterPro" id="IPR036890">
    <property type="entry name" value="HATPase_C_sf"/>
</dbReference>
<dbReference type="CDD" id="cd00130">
    <property type="entry name" value="PAS"/>
    <property type="match status" value="1"/>
</dbReference>
<comment type="catalytic activity">
    <reaction evidence="1">
        <text>ATP + protein L-histidine = ADP + protein N-phospho-L-histidine.</text>
        <dbReference type="EC" id="2.7.13.3"/>
    </reaction>
</comment>
<dbReference type="InterPro" id="IPR050351">
    <property type="entry name" value="BphY/WalK/GraS-like"/>
</dbReference>
<dbReference type="Gene3D" id="3.30.565.10">
    <property type="entry name" value="Histidine kinase-like ATPase, C-terminal domain"/>
    <property type="match status" value="1"/>
</dbReference>
<dbReference type="PANTHER" id="PTHR45453">
    <property type="entry name" value="PHOSPHATE REGULON SENSOR PROTEIN PHOR"/>
    <property type="match status" value="1"/>
</dbReference>
<evidence type="ECO:0000256" key="2">
    <source>
        <dbReference type="ARBA" id="ARBA00004370"/>
    </source>
</evidence>
<dbReference type="InterPro" id="IPR018130">
    <property type="entry name" value="Ribosomal_uS2_CS"/>
</dbReference>